<proteinExistence type="inferred from homology"/>
<reference evidence="4" key="1">
    <citation type="submission" date="2020-04" db="EMBL/GenBank/DDBJ databases">
        <title>Draft genome resource of the tomato pathogen Pseudocercospora fuligena.</title>
        <authorList>
            <person name="Zaccaron A."/>
        </authorList>
    </citation>
    <scope>NUCLEOTIDE SEQUENCE</scope>
    <source>
        <strain evidence="4">PF001</strain>
    </source>
</reference>
<protein>
    <submittedName>
        <fullName evidence="4">Putative xyloglucan-specific endo-beta-1,4-glucanase A</fullName>
    </submittedName>
</protein>
<dbReference type="GO" id="GO:0008810">
    <property type="term" value="F:cellulase activity"/>
    <property type="evidence" value="ECO:0007669"/>
    <property type="project" value="InterPro"/>
</dbReference>
<comment type="caution">
    <text evidence="4">The sequence shown here is derived from an EMBL/GenBank/DDBJ whole genome shotgun (WGS) entry which is preliminary data.</text>
</comment>
<organism evidence="4 5">
    <name type="scientific">Pseudocercospora fuligena</name>
    <dbReference type="NCBI Taxonomy" id="685502"/>
    <lineage>
        <taxon>Eukaryota</taxon>
        <taxon>Fungi</taxon>
        <taxon>Dikarya</taxon>
        <taxon>Ascomycota</taxon>
        <taxon>Pezizomycotina</taxon>
        <taxon>Dothideomycetes</taxon>
        <taxon>Dothideomycetidae</taxon>
        <taxon>Mycosphaerellales</taxon>
        <taxon>Mycosphaerellaceae</taxon>
        <taxon>Pseudocercospora</taxon>
    </lineage>
</organism>
<comment type="similarity">
    <text evidence="1 2">Belongs to the glycosyl hydrolase 12 (cellulase H) family.</text>
</comment>
<evidence type="ECO:0000256" key="1">
    <source>
        <dbReference type="ARBA" id="ARBA00005519"/>
    </source>
</evidence>
<evidence type="ECO:0000313" key="4">
    <source>
        <dbReference type="EMBL" id="KAF7188758.1"/>
    </source>
</evidence>
<evidence type="ECO:0000313" key="5">
    <source>
        <dbReference type="Proteomes" id="UP000660729"/>
    </source>
</evidence>
<keyword evidence="2" id="KW-0119">Carbohydrate metabolism</keyword>
<dbReference type="GO" id="GO:0000272">
    <property type="term" value="P:polysaccharide catabolic process"/>
    <property type="evidence" value="ECO:0007669"/>
    <property type="project" value="UniProtKB-KW"/>
</dbReference>
<keyword evidence="3" id="KW-0732">Signal</keyword>
<dbReference type="SUPFAM" id="SSF49899">
    <property type="entry name" value="Concanavalin A-like lectins/glucanases"/>
    <property type="match status" value="1"/>
</dbReference>
<dbReference type="Pfam" id="PF01670">
    <property type="entry name" value="Glyco_hydro_12"/>
    <property type="match status" value="1"/>
</dbReference>
<dbReference type="AlphaFoldDB" id="A0A8H6VDX5"/>
<accession>A0A8H6VDX5</accession>
<dbReference type="Proteomes" id="UP000660729">
    <property type="component" value="Unassembled WGS sequence"/>
</dbReference>
<dbReference type="InterPro" id="IPR013320">
    <property type="entry name" value="ConA-like_dom_sf"/>
</dbReference>
<feature type="chain" id="PRO_5034970585" evidence="3">
    <location>
        <begin position="34"/>
        <end position="303"/>
    </location>
</feature>
<dbReference type="Gene3D" id="2.60.120.180">
    <property type="match status" value="1"/>
</dbReference>
<dbReference type="InterPro" id="IPR013319">
    <property type="entry name" value="GH11/12"/>
</dbReference>
<feature type="signal peptide" evidence="3">
    <location>
        <begin position="1"/>
        <end position="33"/>
    </location>
</feature>
<dbReference type="OrthoDB" id="89349at2759"/>
<keyword evidence="2" id="KW-0624">Polysaccharide degradation</keyword>
<keyword evidence="2" id="KW-0378">Hydrolase</keyword>
<dbReference type="PANTHER" id="PTHR34002">
    <property type="entry name" value="BLR1656 PROTEIN"/>
    <property type="match status" value="1"/>
</dbReference>
<dbReference type="PANTHER" id="PTHR34002:SF9">
    <property type="entry name" value="XYLOGLUCAN-SPECIFIC ENDO-BETA-1,4-GLUCANASE A"/>
    <property type="match status" value="1"/>
</dbReference>
<keyword evidence="5" id="KW-1185">Reference proteome</keyword>
<gene>
    <name evidence="4" type="ORF">HII31_10010</name>
</gene>
<evidence type="ECO:0000256" key="3">
    <source>
        <dbReference type="SAM" id="SignalP"/>
    </source>
</evidence>
<dbReference type="EMBL" id="JABCIY010000205">
    <property type="protein sequence ID" value="KAF7188758.1"/>
    <property type="molecule type" value="Genomic_DNA"/>
</dbReference>
<dbReference type="InterPro" id="IPR002594">
    <property type="entry name" value="GH12"/>
</dbReference>
<sequence length="303" mass="34443">MISELFEMYANFILLPSLLAAVASGILLDHVEAQSDGLLGELETRGQEGLTPSIGERNILEARDICDKDAKQPAGRHYTLYNNLWNLQPGQKSPQCSNVDSVNGNVVSWRSKFSWDYGNSQVKSFSSLQYHYPLIELNKIASMRTTYNWDMKCSSKVDASIVYDLFAGPKSRDGKCRRNKTNEIMLWLGQFGVNKPIAENYSPYTAHTKNIAIFGTKNRWDLYKGKNGDTTVHSFVPRDGKGRWLDLKNWTGNLKPFIEYLYTHGEISGDYCLIESNAGTEPTSGRDCYFKVDRYDLSIERKR</sequence>
<name>A0A8H6VDX5_9PEZI</name>
<evidence type="ECO:0000256" key="2">
    <source>
        <dbReference type="RuleBase" id="RU361163"/>
    </source>
</evidence>
<keyword evidence="2" id="KW-0326">Glycosidase</keyword>